<dbReference type="STRING" id="436907.A7TPW3"/>
<dbReference type="GO" id="GO:0003714">
    <property type="term" value="F:transcription corepressor activity"/>
    <property type="evidence" value="ECO:0007669"/>
    <property type="project" value="EnsemblFungi"/>
</dbReference>
<dbReference type="GO" id="GO:0005634">
    <property type="term" value="C:nucleus"/>
    <property type="evidence" value="ECO:0007669"/>
    <property type="project" value="UniProtKB-SubCell"/>
</dbReference>
<keyword evidence="3" id="KW-0539">Nucleus</keyword>
<feature type="compositionally biased region" description="Low complexity" evidence="4">
    <location>
        <begin position="1305"/>
        <end position="1320"/>
    </location>
</feature>
<dbReference type="GO" id="GO:0000417">
    <property type="term" value="C:HIR complex"/>
    <property type="evidence" value="ECO:0007669"/>
    <property type="project" value="EnsemblFungi"/>
</dbReference>
<dbReference type="GO" id="GO:0031491">
    <property type="term" value="F:nucleosome binding"/>
    <property type="evidence" value="ECO:0007669"/>
    <property type="project" value="EnsemblFungi"/>
</dbReference>
<dbReference type="GO" id="GO:0003677">
    <property type="term" value="F:DNA binding"/>
    <property type="evidence" value="ECO:0007669"/>
    <property type="project" value="EnsemblFungi"/>
</dbReference>
<feature type="compositionally biased region" description="Basic and acidic residues" evidence="4">
    <location>
        <begin position="29"/>
        <end position="40"/>
    </location>
</feature>
<dbReference type="FunCoup" id="A7TPW3">
    <property type="interactions" value="180"/>
</dbReference>
<dbReference type="GeneID" id="5543812"/>
<dbReference type="Proteomes" id="UP000000267">
    <property type="component" value="Unassembled WGS sequence"/>
</dbReference>
<name>A7TPW3_VANPO</name>
<dbReference type="GO" id="GO:1905268">
    <property type="term" value="P:negative regulation of chromatin organization"/>
    <property type="evidence" value="ECO:0007669"/>
    <property type="project" value="EnsemblFungi"/>
</dbReference>
<evidence type="ECO:0000313" key="5">
    <source>
        <dbReference type="EMBL" id="EDO15711.1"/>
    </source>
</evidence>
<dbReference type="InterPro" id="IPR033053">
    <property type="entry name" value="Hir3/CABIN1"/>
</dbReference>
<feature type="region of interest" description="Disordered" evidence="4">
    <location>
        <begin position="1"/>
        <end position="53"/>
    </location>
</feature>
<dbReference type="RefSeq" id="XP_001643569.1">
    <property type="nucleotide sequence ID" value="XM_001643519.1"/>
</dbReference>
<proteinExistence type="inferred from homology"/>
<evidence type="ECO:0008006" key="7">
    <source>
        <dbReference type="Google" id="ProtNLM"/>
    </source>
</evidence>
<dbReference type="GO" id="GO:0006334">
    <property type="term" value="P:nucleosome assembly"/>
    <property type="evidence" value="ECO:0007669"/>
    <property type="project" value="EnsemblFungi"/>
</dbReference>
<dbReference type="PANTHER" id="PTHR15502:SF7">
    <property type="entry name" value="CALCINEURIN-BINDING PROTEIN CABIN-1"/>
    <property type="match status" value="1"/>
</dbReference>
<gene>
    <name evidence="5" type="ORF">Kpol_1000p22</name>
</gene>
<comment type="subcellular location">
    <subcellularLocation>
        <location evidence="1">Nucleus</location>
    </subcellularLocation>
</comment>
<comment type="similarity">
    <text evidence="2">Belongs to the HIR3 family.</text>
</comment>
<dbReference type="GO" id="GO:0000122">
    <property type="term" value="P:negative regulation of transcription by RNA polymerase II"/>
    <property type="evidence" value="ECO:0007669"/>
    <property type="project" value="EnsemblFungi"/>
</dbReference>
<dbReference type="HOGENOM" id="CLU_001316_0_0_1"/>
<dbReference type="GO" id="GO:0006368">
    <property type="term" value="P:transcription elongation by RNA polymerase II"/>
    <property type="evidence" value="ECO:0007669"/>
    <property type="project" value="EnsemblFungi"/>
</dbReference>
<dbReference type="EMBL" id="DS480448">
    <property type="protein sequence ID" value="EDO15711.1"/>
    <property type="molecule type" value="Genomic_DNA"/>
</dbReference>
<protein>
    <recommendedName>
        <fullName evidence="7">Histone transcription regulator 3 homolog</fullName>
    </recommendedName>
</protein>
<dbReference type="OMA" id="WETWYRL"/>
<feature type="region of interest" description="Disordered" evidence="4">
    <location>
        <begin position="1298"/>
        <end position="1328"/>
    </location>
</feature>
<accession>A7TPW3</accession>
<keyword evidence="6" id="KW-1185">Reference proteome</keyword>
<dbReference type="InParanoid" id="A7TPW3"/>
<evidence type="ECO:0000256" key="3">
    <source>
        <dbReference type="ARBA" id="ARBA00023242"/>
    </source>
</evidence>
<evidence type="ECO:0000256" key="2">
    <source>
        <dbReference type="ARBA" id="ARBA00007335"/>
    </source>
</evidence>
<dbReference type="GO" id="GO:0000082">
    <property type="term" value="P:G1/S transition of mitotic cell cycle"/>
    <property type="evidence" value="ECO:0007669"/>
    <property type="project" value="EnsemblFungi"/>
</dbReference>
<dbReference type="eggNOG" id="ENOG502QQX4">
    <property type="taxonomic scope" value="Eukaryota"/>
</dbReference>
<evidence type="ECO:0000256" key="1">
    <source>
        <dbReference type="ARBA" id="ARBA00004123"/>
    </source>
</evidence>
<evidence type="ECO:0000313" key="6">
    <source>
        <dbReference type="Proteomes" id="UP000000267"/>
    </source>
</evidence>
<dbReference type="PANTHER" id="PTHR15502">
    <property type="entry name" value="CALCINEURIN-BINDING PROTEIN CABIN 1-RELATED"/>
    <property type="match status" value="1"/>
</dbReference>
<feature type="non-terminal residue" evidence="5">
    <location>
        <position position="1"/>
    </location>
</feature>
<reference evidence="5 6" key="1">
    <citation type="journal article" date="2007" name="Proc. Natl. Acad. Sci. U.S.A.">
        <title>Independent sorting-out of thousands of duplicated gene pairs in two yeast species descended from a whole-genome duplication.</title>
        <authorList>
            <person name="Scannell D.R."/>
            <person name="Frank A.C."/>
            <person name="Conant G.C."/>
            <person name="Byrne K.P."/>
            <person name="Woolfit M."/>
            <person name="Wolfe K.H."/>
        </authorList>
    </citation>
    <scope>NUCLEOTIDE SEQUENCE [LARGE SCALE GENOMIC DNA]</scope>
    <source>
        <strain evidence="6">ATCC 22028 / DSM 70294 / BCRC 21397 / CBS 2163 / NBRC 10782 / NRRL Y-8283 / UCD 57-17</strain>
    </source>
</reference>
<feature type="compositionally biased region" description="Low complexity" evidence="4">
    <location>
        <begin position="8"/>
        <end position="21"/>
    </location>
</feature>
<evidence type="ECO:0000256" key="4">
    <source>
        <dbReference type="SAM" id="MobiDB-lite"/>
    </source>
</evidence>
<sequence>QKTTDELTQVNSNSNINQNVTAETSSDNLTKKRSDDHADSQRPAQRTSKRLKVEQEVDETELFNVHTTFFSQLSSILSELEVELPYTFDFYSSNILAGTNQEFMPLVDLFNCLKTWNSRHADIFTQNTYYSNSVNSSDPNSEKDESLQLATLLKSNVADEFGEKENFEKKLTDLSSIEIQEFIDRVNKGELHYHEVRLRLIDKLLNSNGPDNNNERLVINYLWPKSLFSNIEWLLMGVESSMFDFLTENLEKYSYLALTVLEFLVNFLGSITDDINLKKLQGYKTNELKTQKYKVNLRIKKWIKLLEKVHNEDAKWNIFFKWARYCYFQYCSDLIDQQLIETLTIIEEEIEKYDPSFDVLFPNYRYVPHLNLSIIRGQIKKINIVQKLTIVDLESTKPIENEIDSHISLLERVLLQSINISNDAASEDNEIVSFIESSPFLLQLKLWEVLFLFYFEQNLSNKILKCYIYILKLLLKKLSSTEYSEQPEQGRQQMLLTCLSSIGYFTSKVIANIVDNISTIDNLVPEKEDINVLINVFILFFTVLFFETSNTNDTSLKSFFSRANKSAKKMKEIFTDLLSILLYILNYEFSKVSPEHVGDLTTKCVSTFHMLLGHFKFCDSSNCNFLRISENILCHHVDKSAYVPLKQILWCRYHYSFSADNSSLEDHSTKADTMDKINALPLGIYLIKLQYNGKNPLLVGGSKSSLKQVLDDIIDTIGDPSKSENFIMTRNNYLLSYYLNTPITTKLFRDSFKGLNKVNFTSPNDDLQTAVDAGLFYISSIQALNFYSVRKKSMQARPSELDAIICMLKTDILYNTRRFETWYMLGKCYSYIVEDDLTWTSDKISIPDKKRTTANTQKEAILCYLMSLSIFFLTDNYTNDDRKVVAKTLESLGKELLNGYYKPMEKLCYTWNFPNKFLKLTNEYEVVEEKLKDSNSISNFNIEQAILLCFHKANQIRDGDKEKKDLDKQNWINFHIIAKVLFKSDKSSSIHLVKNNILSACKIAMSVSSPKEPIIEPHYTIVNICYKLVKGNLINVDEALLFLSENNEFFEKDESYWNIDNSITEDYRKKAYFTKIIDLLKLILHLDKKKWQHRPRFRIAKILHHDFNDINGALKEMDNLISLKSVNKNLVNIWKPDLERPGKHFVYTYQYIMFYIELLNDKKDYNSIGLAIKKIRRFSSGMAYVPEAIEQTISLYVQCIARELKFDEKYYTEHLLPSMNYQDFLKTSKMLVSSFKKSDYEDHLIESLSTSYQLKKGNNGIAFDGTCLSIYFKYFYQPFAETIPKEQSTPELTLTIISDPKQGTKGNNSGSNASNVSKSNALRKRVSKKDAFDAIKALTEKLP</sequence>
<dbReference type="OrthoDB" id="77564at2759"/>
<organism evidence="6">
    <name type="scientific">Vanderwaltozyma polyspora (strain ATCC 22028 / DSM 70294 / BCRC 21397 / CBS 2163 / NBRC 10782 / NRRL Y-8283 / UCD 57-17)</name>
    <name type="common">Kluyveromyces polysporus</name>
    <dbReference type="NCBI Taxonomy" id="436907"/>
    <lineage>
        <taxon>Eukaryota</taxon>
        <taxon>Fungi</taxon>
        <taxon>Dikarya</taxon>
        <taxon>Ascomycota</taxon>
        <taxon>Saccharomycotina</taxon>
        <taxon>Saccharomycetes</taxon>
        <taxon>Saccharomycetales</taxon>
        <taxon>Saccharomycetaceae</taxon>
        <taxon>Vanderwaltozyma</taxon>
    </lineage>
</organism>